<dbReference type="Gene3D" id="3.40.50.2000">
    <property type="entry name" value="Glycogen Phosphorylase B"/>
    <property type="match status" value="1"/>
</dbReference>
<dbReference type="SUPFAM" id="SSF53756">
    <property type="entry name" value="UDP-Glycosyltransferase/glycogen phosphorylase"/>
    <property type="match status" value="1"/>
</dbReference>
<accession>A0ABQ6K1X0</accession>
<dbReference type="Proteomes" id="UP001157034">
    <property type="component" value="Unassembled WGS sequence"/>
</dbReference>
<evidence type="ECO:0000313" key="3">
    <source>
        <dbReference type="Proteomes" id="UP001157034"/>
    </source>
</evidence>
<name>A0ABQ6K1X0_9MICO</name>
<protein>
    <submittedName>
        <fullName evidence="2">GDP-mannose:glycolipid 4-beta-D-mannosyltransferase</fullName>
    </submittedName>
</protein>
<evidence type="ECO:0000256" key="1">
    <source>
        <dbReference type="SAM" id="MobiDB-lite"/>
    </source>
</evidence>
<evidence type="ECO:0000313" key="2">
    <source>
        <dbReference type="EMBL" id="GMA93429.1"/>
    </source>
</evidence>
<proteinExistence type="predicted"/>
<comment type="caution">
    <text evidence="2">The sequence shown here is derived from an EMBL/GenBank/DDBJ whole genome shotgun (WGS) entry which is preliminary data.</text>
</comment>
<feature type="region of interest" description="Disordered" evidence="1">
    <location>
        <begin position="297"/>
        <end position="316"/>
    </location>
</feature>
<gene>
    <name evidence="2" type="primary">gumI</name>
    <name evidence="2" type="ORF">GCM10025881_02530</name>
</gene>
<reference evidence="3" key="1">
    <citation type="journal article" date="2019" name="Int. J. Syst. Evol. Microbiol.">
        <title>The Global Catalogue of Microorganisms (GCM) 10K type strain sequencing project: providing services to taxonomists for standard genome sequencing and annotation.</title>
        <authorList>
            <consortium name="The Broad Institute Genomics Platform"/>
            <consortium name="The Broad Institute Genome Sequencing Center for Infectious Disease"/>
            <person name="Wu L."/>
            <person name="Ma J."/>
        </authorList>
    </citation>
    <scope>NUCLEOTIDE SEQUENCE [LARGE SCALE GENOMIC DNA]</scope>
    <source>
        <strain evidence="3">NBRC 108894</strain>
    </source>
</reference>
<organism evidence="2 3">
    <name type="scientific">Pseudolysinimonas kribbensis</name>
    <dbReference type="NCBI Taxonomy" id="433641"/>
    <lineage>
        <taxon>Bacteria</taxon>
        <taxon>Bacillati</taxon>
        <taxon>Actinomycetota</taxon>
        <taxon>Actinomycetes</taxon>
        <taxon>Micrococcales</taxon>
        <taxon>Microbacteriaceae</taxon>
        <taxon>Pseudolysinimonas</taxon>
    </lineage>
</organism>
<dbReference type="EMBL" id="BSVB01000001">
    <property type="protein sequence ID" value="GMA93429.1"/>
    <property type="molecule type" value="Genomic_DNA"/>
</dbReference>
<keyword evidence="3" id="KW-1185">Reference proteome</keyword>
<sequence>MRILQSFPPPRPTTNPYIIMLDRALAATEGIEHHRFGWRRALAGRYDAIHFHWPETLFNARSPLRRLAKRWLFVALILRLRVSRTAVVRTVHNLQPPTGLTPLQRWLLSAVDLRTDLRILIGETTELPPGLPTVTILHGDYRPWFAGITRRSPIPGRLAFVGLIRRYKGVETLITSFRGLRGDGVSLAVSGNPTSDELADEIRGLAAEDPRVVLRLEFLDDADFVAAMTEGSLVALPYRFMHNSGSVLAALSLDRPVLVPRNDANEALATEVGPGWISMYDGELDTAALDAALDEVSRPRAPHPDLSRRGWERTGERHAQAYARAVRLRRGGASAVPDADGEPSTP</sequence>